<proteinExistence type="predicted"/>
<keyword evidence="1" id="KW-0805">Transcription regulation</keyword>
<dbReference type="CDD" id="cd07377">
    <property type="entry name" value="WHTH_GntR"/>
    <property type="match status" value="1"/>
</dbReference>
<dbReference type="SUPFAM" id="SSF48008">
    <property type="entry name" value="GntR ligand-binding domain-like"/>
    <property type="match status" value="1"/>
</dbReference>
<dbReference type="PRINTS" id="PR00035">
    <property type="entry name" value="HTHGNTR"/>
</dbReference>
<dbReference type="PANTHER" id="PTHR43537:SF44">
    <property type="entry name" value="GNTR FAMILY REGULATORY PROTEIN"/>
    <property type="match status" value="1"/>
</dbReference>
<dbReference type="Pfam" id="PF07729">
    <property type="entry name" value="FCD"/>
    <property type="match status" value="1"/>
</dbReference>
<accession>A0A1X6ZJM6</accession>
<sequence length="235" mass="26618">MRNQAENGRAADNVVAILAQRIQTGELGDGQPLPPERDMMEEFGISRTVVREAVVALSNKGLIEARPRHRPLVRKPGYDSAFSAIESIVTHLLHQPGGVRNLFDTRILLEAALVREAAKTADKHDISALKQALEANEASIDNSEMFYETDIGFHRILYEIPRNPVLPAVNRAYTTWLAPHWMQMPRLPDRNQKNFKAHKEIFDAVLMRDPDAAEDALKRHLENAWDQVRQTFGEI</sequence>
<evidence type="ECO:0000256" key="2">
    <source>
        <dbReference type="ARBA" id="ARBA00023125"/>
    </source>
</evidence>
<keyword evidence="2" id="KW-0238">DNA-binding</keyword>
<feature type="domain" description="HTH gntR-type" evidence="4">
    <location>
        <begin position="8"/>
        <end position="76"/>
    </location>
</feature>
<keyword evidence="3" id="KW-0804">Transcription</keyword>
<dbReference type="Pfam" id="PF00392">
    <property type="entry name" value="GntR"/>
    <property type="match status" value="1"/>
</dbReference>
<dbReference type="Proteomes" id="UP000193778">
    <property type="component" value="Unassembled WGS sequence"/>
</dbReference>
<dbReference type="Gene3D" id="1.20.120.530">
    <property type="entry name" value="GntR ligand-binding domain-like"/>
    <property type="match status" value="1"/>
</dbReference>
<dbReference type="PANTHER" id="PTHR43537">
    <property type="entry name" value="TRANSCRIPTIONAL REGULATOR, GNTR FAMILY"/>
    <property type="match status" value="1"/>
</dbReference>
<gene>
    <name evidence="5" type="primary">ydfH_4</name>
    <name evidence="5" type="ORF">RUM8411_02543</name>
</gene>
<name>A0A1X6ZJM6_9RHOB</name>
<evidence type="ECO:0000256" key="3">
    <source>
        <dbReference type="ARBA" id="ARBA00023163"/>
    </source>
</evidence>
<dbReference type="EMBL" id="FWFP01000007">
    <property type="protein sequence ID" value="SLN53005.1"/>
    <property type="molecule type" value="Genomic_DNA"/>
</dbReference>
<dbReference type="PROSITE" id="PS50949">
    <property type="entry name" value="HTH_GNTR"/>
    <property type="match status" value="1"/>
</dbReference>
<evidence type="ECO:0000313" key="5">
    <source>
        <dbReference type="EMBL" id="SLN53005.1"/>
    </source>
</evidence>
<keyword evidence="6" id="KW-1185">Reference proteome</keyword>
<evidence type="ECO:0000313" key="6">
    <source>
        <dbReference type="Proteomes" id="UP000193778"/>
    </source>
</evidence>
<dbReference type="InterPro" id="IPR011711">
    <property type="entry name" value="GntR_C"/>
</dbReference>
<dbReference type="RefSeq" id="WP_200818573.1">
    <property type="nucleotide sequence ID" value="NZ_FWFP01000007.1"/>
</dbReference>
<dbReference type="Gene3D" id="1.10.10.10">
    <property type="entry name" value="Winged helix-like DNA-binding domain superfamily/Winged helix DNA-binding domain"/>
    <property type="match status" value="1"/>
</dbReference>
<dbReference type="InterPro" id="IPR036390">
    <property type="entry name" value="WH_DNA-bd_sf"/>
</dbReference>
<evidence type="ECO:0000259" key="4">
    <source>
        <dbReference type="PROSITE" id="PS50949"/>
    </source>
</evidence>
<dbReference type="InterPro" id="IPR000524">
    <property type="entry name" value="Tscrpt_reg_HTH_GntR"/>
</dbReference>
<organism evidence="5 6">
    <name type="scientific">Ruegeria meonggei</name>
    <dbReference type="NCBI Taxonomy" id="1446476"/>
    <lineage>
        <taxon>Bacteria</taxon>
        <taxon>Pseudomonadati</taxon>
        <taxon>Pseudomonadota</taxon>
        <taxon>Alphaproteobacteria</taxon>
        <taxon>Rhodobacterales</taxon>
        <taxon>Roseobacteraceae</taxon>
        <taxon>Ruegeria</taxon>
    </lineage>
</organism>
<dbReference type="GO" id="GO:0003677">
    <property type="term" value="F:DNA binding"/>
    <property type="evidence" value="ECO:0007669"/>
    <property type="project" value="UniProtKB-KW"/>
</dbReference>
<dbReference type="SMART" id="SM00345">
    <property type="entry name" value="HTH_GNTR"/>
    <property type="match status" value="1"/>
</dbReference>
<dbReference type="GO" id="GO:0003700">
    <property type="term" value="F:DNA-binding transcription factor activity"/>
    <property type="evidence" value="ECO:0007669"/>
    <property type="project" value="InterPro"/>
</dbReference>
<dbReference type="AlphaFoldDB" id="A0A1X6ZJM6"/>
<evidence type="ECO:0000256" key="1">
    <source>
        <dbReference type="ARBA" id="ARBA00023015"/>
    </source>
</evidence>
<protein>
    <submittedName>
        <fullName evidence="5">Putative HTH-type transcriptional regulator YdfH</fullName>
    </submittedName>
</protein>
<dbReference type="SUPFAM" id="SSF46785">
    <property type="entry name" value="Winged helix' DNA-binding domain"/>
    <property type="match status" value="1"/>
</dbReference>
<dbReference type="SMART" id="SM00895">
    <property type="entry name" value="FCD"/>
    <property type="match status" value="1"/>
</dbReference>
<dbReference type="InterPro" id="IPR008920">
    <property type="entry name" value="TF_FadR/GntR_C"/>
</dbReference>
<dbReference type="InterPro" id="IPR036388">
    <property type="entry name" value="WH-like_DNA-bd_sf"/>
</dbReference>
<reference evidence="6" key="1">
    <citation type="submission" date="2017-03" db="EMBL/GenBank/DDBJ databases">
        <authorList>
            <person name="Rodrigo-Torres L."/>
            <person name="Arahal R.D."/>
            <person name="Lucena T."/>
        </authorList>
    </citation>
    <scope>NUCLEOTIDE SEQUENCE [LARGE SCALE GENOMIC DNA]</scope>
    <source>
        <strain evidence="6">CECT 8411</strain>
    </source>
</reference>